<organism evidence="2 3">
    <name type="scientific">Halorhodospira halochloris</name>
    <name type="common">Ectothiorhodospira halochloris</name>
    <dbReference type="NCBI Taxonomy" id="1052"/>
    <lineage>
        <taxon>Bacteria</taxon>
        <taxon>Pseudomonadati</taxon>
        <taxon>Pseudomonadota</taxon>
        <taxon>Gammaproteobacteria</taxon>
        <taxon>Chromatiales</taxon>
        <taxon>Ectothiorhodospiraceae</taxon>
        <taxon>Halorhodospira</taxon>
    </lineage>
</organism>
<feature type="region of interest" description="Disordered" evidence="1">
    <location>
        <begin position="135"/>
        <end position="168"/>
    </location>
</feature>
<accession>A0A120MZR8</accession>
<dbReference type="Proteomes" id="UP000218890">
    <property type="component" value="Chromosome"/>
</dbReference>
<dbReference type="AlphaFoldDB" id="A0A120MZR8"/>
<evidence type="ECO:0000313" key="2">
    <source>
        <dbReference type="EMBL" id="BAU57563.2"/>
    </source>
</evidence>
<name>A0A120MZR8_HALHR</name>
<evidence type="ECO:0000256" key="1">
    <source>
        <dbReference type="SAM" id="MobiDB-lite"/>
    </source>
</evidence>
<evidence type="ECO:0000313" key="3">
    <source>
        <dbReference type="Proteomes" id="UP000218890"/>
    </source>
</evidence>
<sequence length="168" mass="18369">MIVKIMTVHLESSDSLQLSDERISDMRKTRVLAALLASPLVLTSTLASADLTGLYVGGGLGVFGSYDFEHETKFERGTATQTRVEYDGYSDYLTNADLLAGYGVQVDSFYFGGEVAYSFGMSDEDILDYDRVLNEDPGHTNSEAGDTIDERSTTVEAGDPKFNRLPPL</sequence>
<dbReference type="EMBL" id="AP017372">
    <property type="protein sequence ID" value="BAU57563.2"/>
    <property type="molecule type" value="Genomic_DNA"/>
</dbReference>
<gene>
    <name evidence="2" type="ORF">HH1059_08680</name>
</gene>
<feature type="compositionally biased region" description="Basic and acidic residues" evidence="1">
    <location>
        <begin position="148"/>
        <end position="162"/>
    </location>
</feature>
<proteinExistence type="predicted"/>
<protein>
    <submittedName>
        <fullName evidence="2">Uncharacterized protein</fullName>
    </submittedName>
</protein>
<keyword evidence="3" id="KW-1185">Reference proteome</keyword>
<dbReference type="KEGG" id="hhk:HH1059_08680"/>
<reference evidence="2" key="1">
    <citation type="submission" date="2016-02" db="EMBL/GenBank/DDBJ databases">
        <title>Halorhodospira halochloris DSM-1059 complete genome, version 2.</title>
        <authorList>
            <person name="Tsukatani Y."/>
        </authorList>
    </citation>
    <scope>NUCLEOTIDE SEQUENCE</scope>
    <source>
        <strain evidence="2">DSM 1059</strain>
    </source>
</reference>